<feature type="repeat" description="WD" evidence="1">
    <location>
        <begin position="152"/>
        <end position="187"/>
    </location>
</feature>
<dbReference type="PROSITE" id="PS50294">
    <property type="entry name" value="WD_REPEATS_REGION"/>
    <property type="match status" value="1"/>
</dbReference>
<dbReference type="PROSITE" id="PS50082">
    <property type="entry name" value="WD_REPEATS_2"/>
    <property type="match status" value="1"/>
</dbReference>
<dbReference type="AlphaFoldDB" id="A0A0P9GYK3"/>
<evidence type="ECO:0000313" key="3">
    <source>
        <dbReference type="EMBL" id="KPV72465.1"/>
    </source>
</evidence>
<dbReference type="OrthoDB" id="338622at2759"/>
<protein>
    <submittedName>
        <fullName evidence="3">Uncharacterized protein</fullName>
    </submittedName>
</protein>
<evidence type="ECO:0000313" key="4">
    <source>
        <dbReference type="Proteomes" id="UP000053890"/>
    </source>
</evidence>
<dbReference type="Pfam" id="PF00400">
    <property type="entry name" value="WD40"/>
    <property type="match status" value="1"/>
</dbReference>
<reference evidence="3 4" key="1">
    <citation type="journal article" date="2015" name="Front. Microbiol.">
        <title>Genome sequence of the plant growth promoting endophytic yeast Rhodotorula graminis WP1.</title>
        <authorList>
            <person name="Firrincieli A."/>
            <person name="Otillar R."/>
            <person name="Salamov A."/>
            <person name="Schmutz J."/>
            <person name="Khan Z."/>
            <person name="Redman R.S."/>
            <person name="Fleck N.D."/>
            <person name="Lindquist E."/>
            <person name="Grigoriev I.V."/>
            <person name="Doty S.L."/>
        </authorList>
    </citation>
    <scope>NUCLEOTIDE SEQUENCE [LARGE SCALE GENOMIC DNA]</scope>
    <source>
        <strain evidence="3 4">WP1</strain>
    </source>
</reference>
<dbReference type="SMART" id="SM00320">
    <property type="entry name" value="WD40"/>
    <property type="match status" value="2"/>
</dbReference>
<evidence type="ECO:0000256" key="1">
    <source>
        <dbReference type="PROSITE-ProRule" id="PRU00221"/>
    </source>
</evidence>
<dbReference type="InterPro" id="IPR036322">
    <property type="entry name" value="WD40_repeat_dom_sf"/>
</dbReference>
<dbReference type="InterPro" id="IPR001680">
    <property type="entry name" value="WD40_rpt"/>
</dbReference>
<keyword evidence="4" id="KW-1185">Reference proteome</keyword>
<feature type="compositionally biased region" description="Basic and acidic residues" evidence="2">
    <location>
        <begin position="248"/>
        <end position="257"/>
    </location>
</feature>
<name>A0A0P9GYK3_RHOGW</name>
<dbReference type="OMA" id="PCSAHEH"/>
<dbReference type="PANTHER" id="PTHR44099">
    <property type="entry name" value="RABCONNECTIN-3B, ISOFORM A"/>
    <property type="match status" value="1"/>
</dbReference>
<proteinExistence type="predicted"/>
<dbReference type="InterPro" id="IPR015943">
    <property type="entry name" value="WD40/YVTN_repeat-like_dom_sf"/>
</dbReference>
<dbReference type="GeneID" id="28972866"/>
<dbReference type="PANTHER" id="PTHR44099:SF4">
    <property type="entry name" value="RABCONNECTIN-3B, ISOFORM A"/>
    <property type="match status" value="1"/>
</dbReference>
<dbReference type="RefSeq" id="XP_018268514.1">
    <property type="nucleotide sequence ID" value="XM_018412417.1"/>
</dbReference>
<feature type="region of interest" description="Disordered" evidence="2">
    <location>
        <begin position="225"/>
        <end position="273"/>
    </location>
</feature>
<dbReference type="Gene3D" id="2.130.10.10">
    <property type="entry name" value="YVTN repeat-like/Quinoprotein amine dehydrogenase"/>
    <property type="match status" value="1"/>
</dbReference>
<keyword evidence="1" id="KW-0853">WD repeat</keyword>
<evidence type="ECO:0000256" key="2">
    <source>
        <dbReference type="SAM" id="MobiDB-lite"/>
    </source>
</evidence>
<dbReference type="EMBL" id="KQ474087">
    <property type="protein sequence ID" value="KPV72465.1"/>
    <property type="molecule type" value="Genomic_DNA"/>
</dbReference>
<dbReference type="InterPro" id="IPR049916">
    <property type="entry name" value="WDR72-like"/>
</dbReference>
<organism evidence="3 4">
    <name type="scientific">Rhodotorula graminis (strain WP1)</name>
    <dbReference type="NCBI Taxonomy" id="578459"/>
    <lineage>
        <taxon>Eukaryota</taxon>
        <taxon>Fungi</taxon>
        <taxon>Dikarya</taxon>
        <taxon>Basidiomycota</taxon>
        <taxon>Pucciniomycotina</taxon>
        <taxon>Microbotryomycetes</taxon>
        <taxon>Sporidiobolales</taxon>
        <taxon>Sporidiobolaceae</taxon>
        <taxon>Rhodotorula</taxon>
    </lineage>
</organism>
<gene>
    <name evidence="3" type="ORF">RHOBADRAFT_18259</name>
</gene>
<dbReference type="SUPFAM" id="SSF50978">
    <property type="entry name" value="WD40 repeat-like"/>
    <property type="match status" value="1"/>
</dbReference>
<dbReference type="STRING" id="578459.A0A0P9GYK3"/>
<dbReference type="Proteomes" id="UP000053890">
    <property type="component" value="Unassembled WGS sequence"/>
</dbReference>
<sequence length="273" mass="29295">MALVRALFSLAIGRNPSTPNDLRILARNATLHVAGINTPLFMTTLLHDILNASTASARNATLKLLGFMIRKKPLVLYTNLPRVAEAVVKSLDPTISALRETVQQSATFILNELVRRFPSIDFHGKSQRLAVGTAEGAAIVFDLRTATRLYVLEGHNRPVTALSWSPDGHRLVTVSLEENRVVVWRVSGGILGMFMAGTPARQGSGGQATPFKSYDFHVGDEGASLSPSLSLSPRRVHDLTRSPPPCSAHEHGGDAGVDRYGVAGGPHRAAADP</sequence>
<accession>A0A0P9GYK3</accession>
<dbReference type="GO" id="GO:0005737">
    <property type="term" value="C:cytoplasm"/>
    <property type="evidence" value="ECO:0007669"/>
    <property type="project" value="TreeGrafter"/>
</dbReference>